<dbReference type="AlphaFoldDB" id="A0A7W7MW24"/>
<dbReference type="Gene3D" id="1.10.540.10">
    <property type="entry name" value="Acyl-CoA dehydrogenase/oxidase, N-terminal domain"/>
    <property type="match status" value="1"/>
</dbReference>
<feature type="domain" description="Acyl-CoA dehydrogenase/oxidase N-terminal" evidence="3">
    <location>
        <begin position="38"/>
        <end position="120"/>
    </location>
</feature>
<dbReference type="EMBL" id="JACHMV010000001">
    <property type="protein sequence ID" value="MBB4772387.1"/>
    <property type="molecule type" value="Genomic_DNA"/>
</dbReference>
<keyword evidence="6" id="KW-0503">Monooxygenase</keyword>
<dbReference type="SUPFAM" id="SSF56645">
    <property type="entry name" value="Acyl-CoA dehydrogenase NM domain-like"/>
    <property type="match status" value="1"/>
</dbReference>
<protein>
    <submittedName>
        <fullName evidence="6">3-hydroxy-9,10-secoandrosta-1,3,5(10)-triene-9, 17-dione monooxygenase</fullName>
        <ecNumber evidence="6">1.14.14.12</ecNumber>
    </submittedName>
    <submittedName>
        <fullName evidence="5">Acyl-CoA dehydrogenase family protein</fullName>
    </submittedName>
</protein>
<dbReference type="EC" id="1.14.14.12" evidence="6"/>
<reference evidence="5" key="3">
    <citation type="submission" date="2023-12" db="EMBL/GenBank/DDBJ databases">
        <authorList>
            <person name="Sun Q."/>
            <person name="Inoue M."/>
        </authorList>
    </citation>
    <scope>NUCLEOTIDE SEQUENCE</scope>
    <source>
        <strain evidence="5">JCM 10667</strain>
    </source>
</reference>
<evidence type="ECO:0000256" key="1">
    <source>
        <dbReference type="ARBA" id="ARBA00023002"/>
    </source>
</evidence>
<evidence type="ECO:0000313" key="5">
    <source>
        <dbReference type="EMBL" id="GAA0547246.1"/>
    </source>
</evidence>
<evidence type="ECO:0000313" key="7">
    <source>
        <dbReference type="Proteomes" id="UP000549343"/>
    </source>
</evidence>
<dbReference type="PIRSF" id="PIRSF016578">
    <property type="entry name" value="HsaA"/>
    <property type="match status" value="1"/>
</dbReference>
<dbReference type="InterPro" id="IPR009100">
    <property type="entry name" value="AcylCoA_DH/oxidase_NM_dom_sf"/>
</dbReference>
<dbReference type="Proteomes" id="UP000549343">
    <property type="component" value="Unassembled WGS sequence"/>
</dbReference>
<organism evidence="6 7">
    <name type="scientific">Actinomadura livida</name>
    <dbReference type="NCBI Taxonomy" id="79909"/>
    <lineage>
        <taxon>Bacteria</taxon>
        <taxon>Bacillati</taxon>
        <taxon>Actinomycetota</taxon>
        <taxon>Actinomycetes</taxon>
        <taxon>Streptosporangiales</taxon>
        <taxon>Thermomonosporaceae</taxon>
        <taxon>Actinomadura</taxon>
    </lineage>
</organism>
<dbReference type="Pfam" id="PF02771">
    <property type="entry name" value="Acyl-CoA_dh_N"/>
    <property type="match status" value="1"/>
</dbReference>
<dbReference type="GO" id="GO:0050660">
    <property type="term" value="F:flavin adenine dinucleotide binding"/>
    <property type="evidence" value="ECO:0007669"/>
    <property type="project" value="InterPro"/>
</dbReference>
<keyword evidence="1 6" id="KW-0560">Oxidoreductase</keyword>
<proteinExistence type="predicted"/>
<dbReference type="GO" id="GO:0006552">
    <property type="term" value="P:L-leucine catabolic process"/>
    <property type="evidence" value="ECO:0007669"/>
    <property type="project" value="TreeGrafter"/>
</dbReference>
<dbReference type="InterPro" id="IPR013786">
    <property type="entry name" value="AcylCoA_DH/ox_N"/>
</dbReference>
<dbReference type="InterPro" id="IPR046373">
    <property type="entry name" value="Acyl-CoA_Oxase/DH_mid-dom_sf"/>
</dbReference>
<dbReference type="GO" id="GO:0036383">
    <property type="term" value="F:3-hydroxy-9,10-secoandrosta-1,3,5(10)-triene-9,17-dione monooxygenase activity"/>
    <property type="evidence" value="ECO:0007669"/>
    <property type="project" value="UniProtKB-EC"/>
</dbReference>
<gene>
    <name evidence="6" type="ORF">F4557_000805</name>
    <name evidence="5" type="ORF">GCM10009546_06630</name>
</gene>
<dbReference type="EMBL" id="BAAAHD010000002">
    <property type="protein sequence ID" value="GAA0547246.1"/>
    <property type="molecule type" value="Genomic_DNA"/>
</dbReference>
<accession>A0A7W7MW24</accession>
<dbReference type="Proteomes" id="UP001501427">
    <property type="component" value="Unassembled WGS sequence"/>
</dbReference>
<reference evidence="5 8" key="1">
    <citation type="journal article" date="2019" name="Int. J. Syst. Evol. Microbiol.">
        <title>The Global Catalogue of Microorganisms (GCM) 10K type strain sequencing project: providing services to taxonomists for standard genome sequencing and annotation.</title>
        <authorList>
            <consortium name="The Broad Institute Genomics Platform"/>
            <consortium name="The Broad Institute Genome Sequencing Center for Infectious Disease"/>
            <person name="Wu L."/>
            <person name="Ma J."/>
        </authorList>
    </citation>
    <scope>NUCLEOTIDE SEQUENCE [LARGE SCALE GENOMIC DNA]</scope>
    <source>
        <strain evidence="5 8">JCM 10667</strain>
    </source>
</reference>
<comment type="caution">
    <text evidence="6">The sequence shown here is derived from an EMBL/GenBank/DDBJ whole genome shotgun (WGS) entry which is preliminary data.</text>
</comment>
<evidence type="ECO:0000256" key="2">
    <source>
        <dbReference type="SAM" id="MobiDB-lite"/>
    </source>
</evidence>
<dbReference type="Gene3D" id="1.20.140.10">
    <property type="entry name" value="Butyryl-CoA Dehydrogenase, subunit A, domain 3"/>
    <property type="match status" value="1"/>
</dbReference>
<feature type="domain" description="Acyl-CoA dehydrogenase C-terminal" evidence="4">
    <location>
        <begin position="260"/>
        <end position="391"/>
    </location>
</feature>
<reference evidence="6 7" key="2">
    <citation type="submission" date="2020-08" db="EMBL/GenBank/DDBJ databases">
        <title>Sequencing the genomes of 1000 actinobacteria strains.</title>
        <authorList>
            <person name="Klenk H.-P."/>
        </authorList>
    </citation>
    <scope>NUCLEOTIDE SEQUENCE [LARGE SCALE GENOMIC DNA]</scope>
    <source>
        <strain evidence="6 7">DSM 44772</strain>
    </source>
</reference>
<keyword evidence="8" id="KW-1185">Reference proteome</keyword>
<feature type="region of interest" description="Disordered" evidence="2">
    <location>
        <begin position="1"/>
        <end position="21"/>
    </location>
</feature>
<dbReference type="InterPro" id="IPR037069">
    <property type="entry name" value="AcylCoA_DH/ox_N_sf"/>
</dbReference>
<dbReference type="InterPro" id="IPR013107">
    <property type="entry name" value="Acyl-CoA_DH_C"/>
</dbReference>
<dbReference type="GO" id="GO:0008470">
    <property type="term" value="F:3-methylbutanoyl-CoA dehydrogenase activity"/>
    <property type="evidence" value="ECO:0007669"/>
    <property type="project" value="TreeGrafter"/>
</dbReference>
<evidence type="ECO:0000259" key="3">
    <source>
        <dbReference type="Pfam" id="PF02771"/>
    </source>
</evidence>
<dbReference type="InterPro" id="IPR036250">
    <property type="entry name" value="AcylCo_DH-like_C"/>
</dbReference>
<sequence length="418" mass="45861">MAIAASATESDLPSPPAADPTPDQLVARAEALIPALVEQQAQTEKRTFYAPEMHEEFQRAGFYRILVPRRYGGLEMGIDTFFRVSMALARGCPSTGWMFCLAAAHAIPVATLFPEPAQRELFASGEFFCPGTVVPSGTPERTAGGWVVDGTWGYCSGAPYATHFLGHTLVVREGRDEPEPMLFVVPRDRWHRLDDWGDSLGLRGSGSHSITMEGAFIPDHYTLPTHHGMVTVTEGTPGLDLHRNPMYGSGQLSFMVFESAVVAVGMARGALDAYDELMRTRTTLFPPIVGRAENTDYQGWYGQAVALVETAEAAIMGVVRQWQELGARGPENFTKETEWRIALVCREVITLCWRAVESYLFPTAGSSAARQGARIERIWRDMSTMRTHAGIAIMLAGIGNREVTRAAFGIDEQEINAS</sequence>
<dbReference type="Gene3D" id="2.40.110.10">
    <property type="entry name" value="Butyryl-CoA Dehydrogenase, subunit A, domain 2"/>
    <property type="match status" value="1"/>
</dbReference>
<name>A0A7W7MW24_9ACTN</name>
<dbReference type="Pfam" id="PF08028">
    <property type="entry name" value="Acyl-CoA_dh_2"/>
    <property type="match status" value="1"/>
</dbReference>
<evidence type="ECO:0000259" key="4">
    <source>
        <dbReference type="Pfam" id="PF08028"/>
    </source>
</evidence>
<dbReference type="PANTHER" id="PTHR43884">
    <property type="entry name" value="ACYL-COA DEHYDROGENASE"/>
    <property type="match status" value="1"/>
</dbReference>
<dbReference type="RefSeq" id="WP_132042972.1">
    <property type="nucleotide sequence ID" value="NZ_BAAAHD010000002.1"/>
</dbReference>
<evidence type="ECO:0000313" key="6">
    <source>
        <dbReference type="EMBL" id="MBB4772387.1"/>
    </source>
</evidence>
<evidence type="ECO:0000313" key="8">
    <source>
        <dbReference type="Proteomes" id="UP001501427"/>
    </source>
</evidence>
<dbReference type="SUPFAM" id="SSF47203">
    <property type="entry name" value="Acyl-CoA dehydrogenase C-terminal domain-like"/>
    <property type="match status" value="1"/>
</dbReference>
<dbReference type="PANTHER" id="PTHR43884:SF12">
    <property type="entry name" value="ISOVALERYL-COA DEHYDROGENASE, MITOCHONDRIAL-RELATED"/>
    <property type="match status" value="1"/>
</dbReference>